<dbReference type="EMBL" id="BDIP01000189">
    <property type="protein sequence ID" value="GCA62117.1"/>
    <property type="molecule type" value="Genomic_DNA"/>
</dbReference>
<dbReference type="AlphaFoldDB" id="A0A391NIR7"/>
<protein>
    <submittedName>
        <fullName evidence="1">Uncharacterized protein</fullName>
    </submittedName>
</protein>
<dbReference type="Proteomes" id="UP000265618">
    <property type="component" value="Unassembled WGS sequence"/>
</dbReference>
<proteinExistence type="predicted"/>
<keyword evidence="2" id="KW-1185">Reference proteome</keyword>
<accession>A0A391NIR7</accession>
<name>A0A391NIR7_9EUKA</name>
<evidence type="ECO:0000313" key="1">
    <source>
        <dbReference type="EMBL" id="GCA62117.1"/>
    </source>
</evidence>
<evidence type="ECO:0000313" key="2">
    <source>
        <dbReference type="Proteomes" id="UP000265618"/>
    </source>
</evidence>
<organism evidence="1 2">
    <name type="scientific">Kipferlia bialata</name>
    <dbReference type="NCBI Taxonomy" id="797122"/>
    <lineage>
        <taxon>Eukaryota</taxon>
        <taxon>Metamonada</taxon>
        <taxon>Carpediemonas-like organisms</taxon>
        <taxon>Kipferlia</taxon>
    </lineage>
</organism>
<sequence length="73" mass="7511">MKYVIPIVGPVAGGKSTTYQTIVGSVSGEVPEIPESGCFPAAVIDLSSAFGTSESDRVFVYDTPTPTSAQDKG</sequence>
<feature type="non-terminal residue" evidence="1">
    <location>
        <position position="73"/>
    </location>
</feature>
<gene>
    <name evidence="1" type="ORF">KIPB_001342</name>
</gene>
<comment type="caution">
    <text evidence="1">The sequence shown here is derived from an EMBL/GenBank/DDBJ whole genome shotgun (WGS) entry which is preliminary data.</text>
</comment>
<reference evidence="1 2" key="1">
    <citation type="journal article" date="2018" name="PLoS ONE">
        <title>The draft genome of Kipferlia bialata reveals reductive genome evolution in fornicate parasites.</title>
        <authorList>
            <person name="Tanifuji G."/>
            <person name="Takabayashi S."/>
            <person name="Kume K."/>
            <person name="Takagi M."/>
            <person name="Nakayama T."/>
            <person name="Kamikawa R."/>
            <person name="Inagaki Y."/>
            <person name="Hashimoto T."/>
        </authorList>
    </citation>
    <scope>NUCLEOTIDE SEQUENCE [LARGE SCALE GENOMIC DNA]</scope>
    <source>
        <strain evidence="1">NY0173</strain>
    </source>
</reference>